<dbReference type="SUPFAM" id="SSF81383">
    <property type="entry name" value="F-box domain"/>
    <property type="match status" value="1"/>
</dbReference>
<dbReference type="InterPro" id="IPR001810">
    <property type="entry name" value="F-box_dom"/>
</dbReference>
<reference evidence="3" key="1">
    <citation type="submission" date="2020-05" db="EMBL/GenBank/DDBJ databases">
        <title>WGS assembly of Panicum virgatum.</title>
        <authorList>
            <person name="Lovell J.T."/>
            <person name="Jenkins J."/>
            <person name="Shu S."/>
            <person name="Juenger T.E."/>
            <person name="Schmutz J."/>
        </authorList>
    </citation>
    <scope>NUCLEOTIDE SEQUENCE</scope>
    <source>
        <strain evidence="3">AP13</strain>
    </source>
</reference>
<protein>
    <recommendedName>
        <fullName evidence="5">F-box domain-containing protein</fullName>
    </recommendedName>
</protein>
<sequence length="317" mass="34432">MNRGRTLNLNASAPLAPLENRRAAGACRYRAASKPESYLITYYVDLKSESRSELDNNLCEFLMIFTGTAADVIFEVLVLARLPVRSLCRFRCVCKAGRALISDPAFAAAQSSHAAPLVAGVFAAARRRRELRVIDTDGNVVRVVEGVAGAVVPARLDLVCVDGGAERGALVTRRPRTLLPQIATLGAGAGEPTWRQVAAQPPAGTCSCHVCTAAVNGVLHFLTGHPFARTCRSHVARLDLESEEWKTTVEAPAAAEWPQEEERWETTIGELKGALSMVETVQSPMDVNVWLLVDPEKSVWVKAYTLYNTHAKNGLHC</sequence>
<evidence type="ECO:0000313" key="4">
    <source>
        <dbReference type="Proteomes" id="UP000823388"/>
    </source>
</evidence>
<name>A0A8T0TW24_PANVG</name>
<dbReference type="PANTHER" id="PTHR31111">
    <property type="entry name" value="BNAA05G37150D PROTEIN-RELATED"/>
    <property type="match status" value="1"/>
</dbReference>
<dbReference type="Pfam" id="PF08268">
    <property type="entry name" value="FBA_3"/>
    <property type="match status" value="1"/>
</dbReference>
<accession>A0A8T0TW24</accession>
<dbReference type="EMBL" id="CM029043">
    <property type="protein sequence ID" value="KAG2613445.1"/>
    <property type="molecule type" value="Genomic_DNA"/>
</dbReference>
<gene>
    <name evidence="3" type="ORF">PVAP13_4KG352688</name>
</gene>
<keyword evidence="4" id="KW-1185">Reference proteome</keyword>
<dbReference type="Pfam" id="PF00646">
    <property type="entry name" value="F-box"/>
    <property type="match status" value="1"/>
</dbReference>
<dbReference type="PANTHER" id="PTHR31111:SF136">
    <property type="entry name" value="F-BOX ASSOCIATED DOMAIN-CONTAINING PROTEIN"/>
    <property type="match status" value="1"/>
</dbReference>
<comment type="caution">
    <text evidence="3">The sequence shown here is derived from an EMBL/GenBank/DDBJ whole genome shotgun (WGS) entry which is preliminary data.</text>
</comment>
<dbReference type="InterPro" id="IPR036047">
    <property type="entry name" value="F-box-like_dom_sf"/>
</dbReference>
<evidence type="ECO:0008006" key="5">
    <source>
        <dbReference type="Google" id="ProtNLM"/>
    </source>
</evidence>
<evidence type="ECO:0000313" key="3">
    <source>
        <dbReference type="EMBL" id="KAG2613445.1"/>
    </source>
</evidence>
<dbReference type="InterPro" id="IPR013187">
    <property type="entry name" value="F-box-assoc_dom_typ3"/>
</dbReference>
<feature type="domain" description="F-box" evidence="1">
    <location>
        <begin position="78"/>
        <end position="104"/>
    </location>
</feature>
<feature type="domain" description="F-box associated beta-propeller type 3" evidence="2">
    <location>
        <begin position="181"/>
        <end position="308"/>
    </location>
</feature>
<dbReference type="AlphaFoldDB" id="A0A8T0TW24"/>
<evidence type="ECO:0000259" key="2">
    <source>
        <dbReference type="Pfam" id="PF08268"/>
    </source>
</evidence>
<dbReference type="CDD" id="cd22157">
    <property type="entry name" value="F-box_AtFBW1-like"/>
    <property type="match status" value="1"/>
</dbReference>
<evidence type="ECO:0000259" key="1">
    <source>
        <dbReference type="Pfam" id="PF00646"/>
    </source>
</evidence>
<dbReference type="Proteomes" id="UP000823388">
    <property type="component" value="Chromosome 4K"/>
</dbReference>
<proteinExistence type="predicted"/>
<organism evidence="3 4">
    <name type="scientific">Panicum virgatum</name>
    <name type="common">Blackwell switchgrass</name>
    <dbReference type="NCBI Taxonomy" id="38727"/>
    <lineage>
        <taxon>Eukaryota</taxon>
        <taxon>Viridiplantae</taxon>
        <taxon>Streptophyta</taxon>
        <taxon>Embryophyta</taxon>
        <taxon>Tracheophyta</taxon>
        <taxon>Spermatophyta</taxon>
        <taxon>Magnoliopsida</taxon>
        <taxon>Liliopsida</taxon>
        <taxon>Poales</taxon>
        <taxon>Poaceae</taxon>
        <taxon>PACMAD clade</taxon>
        <taxon>Panicoideae</taxon>
        <taxon>Panicodae</taxon>
        <taxon>Paniceae</taxon>
        <taxon>Panicinae</taxon>
        <taxon>Panicum</taxon>
        <taxon>Panicum sect. Hiantes</taxon>
    </lineage>
</organism>